<gene>
    <name evidence="2" type="primary">RNF20</name>
    <name evidence="2" type="ORF">L345_15743</name>
</gene>
<accession>V8N9E6</accession>
<feature type="non-terminal residue" evidence="2">
    <location>
        <position position="1"/>
    </location>
</feature>
<feature type="region of interest" description="Disordered" evidence="1">
    <location>
        <begin position="417"/>
        <end position="458"/>
    </location>
</feature>
<evidence type="ECO:0000313" key="2">
    <source>
        <dbReference type="EMBL" id="ETE58536.1"/>
    </source>
</evidence>
<feature type="region of interest" description="Disordered" evidence="1">
    <location>
        <begin position="475"/>
        <end position="496"/>
    </location>
</feature>
<organism evidence="2 3">
    <name type="scientific">Ophiophagus hannah</name>
    <name type="common">King cobra</name>
    <name type="synonym">Naja hannah</name>
    <dbReference type="NCBI Taxonomy" id="8665"/>
    <lineage>
        <taxon>Eukaryota</taxon>
        <taxon>Metazoa</taxon>
        <taxon>Chordata</taxon>
        <taxon>Craniata</taxon>
        <taxon>Vertebrata</taxon>
        <taxon>Euteleostomi</taxon>
        <taxon>Lepidosauria</taxon>
        <taxon>Squamata</taxon>
        <taxon>Bifurcata</taxon>
        <taxon>Unidentata</taxon>
        <taxon>Episquamata</taxon>
        <taxon>Toxicofera</taxon>
        <taxon>Serpentes</taxon>
        <taxon>Colubroidea</taxon>
        <taxon>Elapidae</taxon>
        <taxon>Elapinae</taxon>
        <taxon>Ophiophagus</taxon>
    </lineage>
</organism>
<dbReference type="Proteomes" id="UP000018936">
    <property type="component" value="Unassembled WGS sequence"/>
</dbReference>
<evidence type="ECO:0000313" key="3">
    <source>
        <dbReference type="Proteomes" id="UP000018936"/>
    </source>
</evidence>
<reference evidence="2 3" key="1">
    <citation type="journal article" date="2013" name="Proc. Natl. Acad. Sci. U.S.A.">
        <title>The king cobra genome reveals dynamic gene evolution and adaptation in the snake venom system.</title>
        <authorList>
            <person name="Vonk F.J."/>
            <person name="Casewell N.R."/>
            <person name="Henkel C.V."/>
            <person name="Heimberg A.M."/>
            <person name="Jansen H.J."/>
            <person name="McCleary R.J."/>
            <person name="Kerkkamp H.M."/>
            <person name="Vos R.A."/>
            <person name="Guerreiro I."/>
            <person name="Calvete J.J."/>
            <person name="Wuster W."/>
            <person name="Woods A.E."/>
            <person name="Logan J.M."/>
            <person name="Harrison R.A."/>
            <person name="Castoe T.A."/>
            <person name="de Koning A.P."/>
            <person name="Pollock D.D."/>
            <person name="Yandell M."/>
            <person name="Calderon D."/>
            <person name="Renjifo C."/>
            <person name="Currier R.B."/>
            <person name="Salgado D."/>
            <person name="Pla D."/>
            <person name="Sanz L."/>
            <person name="Hyder A.S."/>
            <person name="Ribeiro J.M."/>
            <person name="Arntzen J.W."/>
            <person name="van den Thillart G.E."/>
            <person name="Boetzer M."/>
            <person name="Pirovano W."/>
            <person name="Dirks R.P."/>
            <person name="Spaink H.P."/>
            <person name="Duboule D."/>
            <person name="McGlinn E."/>
            <person name="Kini R.M."/>
            <person name="Richardson M.K."/>
        </authorList>
    </citation>
    <scope>NUCLEOTIDE SEQUENCE</scope>
    <source>
        <tissue evidence="2">Blood</tissue>
    </source>
</reference>
<proteinExistence type="predicted"/>
<feature type="compositionally biased region" description="Basic and acidic residues" evidence="1">
    <location>
        <begin position="475"/>
        <end position="489"/>
    </location>
</feature>
<evidence type="ECO:0000256" key="1">
    <source>
        <dbReference type="SAM" id="MobiDB-lite"/>
    </source>
</evidence>
<dbReference type="AlphaFoldDB" id="V8N9E6"/>
<comment type="caution">
    <text evidence="2">The sequence shown here is derived from an EMBL/GenBank/DDBJ whole genome shotgun (WGS) entry which is preliminary data.</text>
</comment>
<name>V8N9E6_OPHHA</name>
<feature type="compositionally biased region" description="Basic and acidic residues" evidence="1">
    <location>
        <begin position="438"/>
        <end position="458"/>
    </location>
</feature>
<dbReference type="OrthoDB" id="416454at2759"/>
<keyword evidence="3" id="KW-1185">Reference proteome</keyword>
<feature type="compositionally biased region" description="Basic residues" evidence="1">
    <location>
        <begin position="417"/>
        <end position="437"/>
    </location>
</feature>
<protein>
    <submittedName>
        <fullName evidence="2">E3 ubiquitin-protein ligase BRE1A</fullName>
    </submittedName>
</protein>
<sequence length="496" mass="57018">MVVSKVLVFRRKNQKVQLSLEKKRLWEKGSCLQKDLDLGRSLPIIRGRGGSAAKMLSLSIKKAPCNGVSSRSLSPLLPTQQFESTTDLQVKEPLPITNHVKLNSSWWAHSCLPPFKNLLSPSPNTGSEKDLGGVVDSKLNMGQQCGNYWSKALLRCIRRLISKTHEVIVCLYSCLVRSYLGARCPCILFPAGERRQLGKAASNEVIEDDRWSWGNMPCEQRLEAMLLRRSWTIASRGWCHWFFFNVVLSSVVLFVLRSSSTWPPLSSPWMELKNHHFPSLSFLENLKFETGVLRTVFNPNGVPEIQMFSGEKNCMRLIKPSFGNVFCASRCPRSLSDIGRLLSRPPFHPTRHTQFLQPFFFVGFSLQLPNHLRWSSLHSFRSQWLLLCGMIFADSVRSAGFQQCVLQWSLWSKSGRGKKERRKRKREKERKRKRKREKREEEGREGRKEKRKEGRKESKSGFLVDFACQKLAKGDHEPVVMRMKSDHLAMGRPQQS</sequence>
<dbReference type="EMBL" id="AZIM01006599">
    <property type="protein sequence ID" value="ETE58536.1"/>
    <property type="molecule type" value="Genomic_DNA"/>
</dbReference>